<organism evidence="1 2">
    <name type="scientific">Morganella psychrotolerans</name>
    <dbReference type="NCBI Taxonomy" id="368603"/>
    <lineage>
        <taxon>Bacteria</taxon>
        <taxon>Pseudomonadati</taxon>
        <taxon>Pseudomonadota</taxon>
        <taxon>Gammaproteobacteria</taxon>
        <taxon>Enterobacterales</taxon>
        <taxon>Morganellaceae</taxon>
        <taxon>Morganella</taxon>
    </lineage>
</organism>
<dbReference type="Proteomes" id="UP000322181">
    <property type="component" value="Unassembled WGS sequence"/>
</dbReference>
<evidence type="ECO:0000313" key="2">
    <source>
        <dbReference type="Proteomes" id="UP000322181"/>
    </source>
</evidence>
<name>A0A5M9R318_9GAMM</name>
<evidence type="ECO:0000313" key="1">
    <source>
        <dbReference type="EMBL" id="KAA8714276.1"/>
    </source>
</evidence>
<reference evidence="1 2" key="1">
    <citation type="submission" date="2019-09" db="EMBL/GenBank/DDBJ databases">
        <title>Draft genome sequence of various Type strains from the CCUG.</title>
        <authorList>
            <person name="Pineiro-Iglesias B."/>
            <person name="Tunovic T."/>
            <person name="Unosson C."/>
            <person name="Inganas E."/>
            <person name="Ohlen M."/>
            <person name="Cardew S."/>
            <person name="Jensie-Markopoulos S."/>
            <person name="Salva-Serra F."/>
            <person name="Jaen-Luchoro D."/>
            <person name="Karlsson R."/>
            <person name="Svensson-Stadler L."/>
            <person name="Chun J."/>
            <person name="Moore E."/>
        </authorList>
    </citation>
    <scope>NUCLEOTIDE SEQUENCE [LARGE SCALE GENOMIC DNA]</scope>
    <source>
        <strain evidence="1 2">CCUG 53682T</strain>
    </source>
</reference>
<protein>
    <submittedName>
        <fullName evidence="1">Uncharacterized protein</fullName>
    </submittedName>
</protein>
<proteinExistence type="predicted"/>
<dbReference type="EMBL" id="VXKB01000004">
    <property type="protein sequence ID" value="KAA8714276.1"/>
    <property type="molecule type" value="Genomic_DNA"/>
</dbReference>
<sequence length="59" mass="7067">MLIPVRFLPDGHKKSISFFLNRFMISASEFVAERGMHSLFVKNGRMNFIFLFYKDLFFK</sequence>
<gene>
    <name evidence="1" type="ORF">F4V73_14545</name>
</gene>
<dbReference type="AlphaFoldDB" id="A0A5M9R318"/>
<accession>A0A5M9R318</accession>
<comment type="caution">
    <text evidence="1">The sequence shown here is derived from an EMBL/GenBank/DDBJ whole genome shotgun (WGS) entry which is preliminary data.</text>
</comment>